<feature type="compositionally biased region" description="Basic and acidic residues" evidence="8">
    <location>
        <begin position="406"/>
        <end position="416"/>
    </location>
</feature>
<dbReference type="InterPro" id="IPR045249">
    <property type="entry name" value="HARBI1-like"/>
</dbReference>
<gene>
    <name evidence="10" type="ORF">JRQ81_010491</name>
</gene>
<evidence type="ECO:0000256" key="4">
    <source>
        <dbReference type="ARBA" id="ARBA00022722"/>
    </source>
</evidence>
<feature type="domain" description="DDE Tnp4" evidence="9">
    <location>
        <begin position="215"/>
        <end position="377"/>
    </location>
</feature>
<evidence type="ECO:0000256" key="5">
    <source>
        <dbReference type="ARBA" id="ARBA00022723"/>
    </source>
</evidence>
<dbReference type="PANTHER" id="PTHR22930">
    <property type="match status" value="1"/>
</dbReference>
<comment type="subcellular location">
    <subcellularLocation>
        <location evidence="2">Nucleus</location>
    </subcellularLocation>
</comment>
<accession>A0A9Q0Y2P4</accession>
<evidence type="ECO:0000313" key="11">
    <source>
        <dbReference type="Proteomes" id="UP001142489"/>
    </source>
</evidence>
<proteinExistence type="inferred from homology"/>
<keyword evidence="7" id="KW-0539">Nucleus</keyword>
<comment type="similarity">
    <text evidence="3">Belongs to the HARBI1 family.</text>
</comment>
<dbReference type="OrthoDB" id="1912480at2759"/>
<keyword evidence="5" id="KW-0479">Metal-binding</keyword>
<evidence type="ECO:0000259" key="9">
    <source>
        <dbReference type="Pfam" id="PF13359"/>
    </source>
</evidence>
<dbReference type="GO" id="GO:0005634">
    <property type="term" value="C:nucleus"/>
    <property type="evidence" value="ECO:0007669"/>
    <property type="project" value="UniProtKB-SubCell"/>
</dbReference>
<protein>
    <recommendedName>
        <fullName evidence="9">DDE Tnp4 domain-containing protein</fullName>
    </recommendedName>
</protein>
<evidence type="ECO:0000256" key="1">
    <source>
        <dbReference type="ARBA" id="ARBA00001968"/>
    </source>
</evidence>
<comment type="caution">
    <text evidence="10">The sequence shown here is derived from an EMBL/GenBank/DDBJ whole genome shotgun (WGS) entry which is preliminary data.</text>
</comment>
<evidence type="ECO:0000313" key="10">
    <source>
        <dbReference type="EMBL" id="KAJ7337965.1"/>
    </source>
</evidence>
<dbReference type="GO" id="GO:0046872">
    <property type="term" value="F:metal ion binding"/>
    <property type="evidence" value="ECO:0007669"/>
    <property type="project" value="UniProtKB-KW"/>
</dbReference>
<comment type="cofactor">
    <cofactor evidence="1">
        <name>a divalent metal cation</name>
        <dbReference type="ChEBI" id="CHEBI:60240"/>
    </cofactor>
</comment>
<name>A0A9Q0Y2P4_9SAUR</name>
<dbReference type="GO" id="GO:0016787">
    <property type="term" value="F:hydrolase activity"/>
    <property type="evidence" value="ECO:0007669"/>
    <property type="project" value="UniProtKB-KW"/>
</dbReference>
<sequence>MAPLRNRRCCLKSLIRKHSLLASVFENVNIILNCISLLKPQREVGDAVGDSSDLLHSTNMLVQTVFWAVAEWRLTSPRQKLCWCYPRRSRWFHDTVFQFWDNGQWIENFRMTRQTLFEIANVLRPYLMWRDTVMRSAVPVEELVAIGVYFLVSRSCYCTIAHVFQKGTSTIASVVVEVCLAIEHTLLKKEVRVMDFSKMLSSMRKHGFPHCLGAVDGSHVLITPPKKEVQAYFNRKSFHSILLQAACNGDGIFFSMLAGHSGVNHDAHVFRSSLLYRKMEEGSLIPGNPVFQYGGVSIPPLILGDGAYPLCKWLMKPYAVPKNDRERHYNKIFNRSRNIVERAFGRLKARFRRLSVRMEAHIQNVNSIIASAVILHNICEKKKHFIPDDDTELHITPPTDEINPPDIEHTRGGSDRKEAEAIRSAIADYLFNHVK</sequence>
<keyword evidence="6" id="KW-0378">Hydrolase</keyword>
<dbReference type="GO" id="GO:0004518">
    <property type="term" value="F:nuclease activity"/>
    <property type="evidence" value="ECO:0007669"/>
    <property type="project" value="UniProtKB-KW"/>
</dbReference>
<evidence type="ECO:0000256" key="7">
    <source>
        <dbReference type="ARBA" id="ARBA00023242"/>
    </source>
</evidence>
<dbReference type="Proteomes" id="UP001142489">
    <property type="component" value="Unassembled WGS sequence"/>
</dbReference>
<dbReference type="AlphaFoldDB" id="A0A9Q0Y2P4"/>
<dbReference type="Pfam" id="PF13359">
    <property type="entry name" value="DDE_Tnp_4"/>
    <property type="match status" value="1"/>
</dbReference>
<dbReference type="InterPro" id="IPR027806">
    <property type="entry name" value="HARBI1_dom"/>
</dbReference>
<organism evidence="10 11">
    <name type="scientific">Phrynocephalus forsythii</name>
    <dbReference type="NCBI Taxonomy" id="171643"/>
    <lineage>
        <taxon>Eukaryota</taxon>
        <taxon>Metazoa</taxon>
        <taxon>Chordata</taxon>
        <taxon>Craniata</taxon>
        <taxon>Vertebrata</taxon>
        <taxon>Euteleostomi</taxon>
        <taxon>Lepidosauria</taxon>
        <taxon>Squamata</taxon>
        <taxon>Bifurcata</taxon>
        <taxon>Unidentata</taxon>
        <taxon>Episquamata</taxon>
        <taxon>Toxicofera</taxon>
        <taxon>Iguania</taxon>
        <taxon>Acrodonta</taxon>
        <taxon>Agamidae</taxon>
        <taxon>Agaminae</taxon>
        <taxon>Phrynocephalus</taxon>
    </lineage>
</organism>
<keyword evidence="4" id="KW-0540">Nuclease</keyword>
<reference evidence="10" key="1">
    <citation type="journal article" date="2023" name="DNA Res.">
        <title>Chromosome-level genome assembly of Phrynocephalus forsythii using third-generation DNA sequencing and Hi-C analysis.</title>
        <authorList>
            <person name="Qi Y."/>
            <person name="Zhao W."/>
            <person name="Zhao Y."/>
            <person name="Niu C."/>
            <person name="Cao S."/>
            <person name="Zhang Y."/>
        </authorList>
    </citation>
    <scope>NUCLEOTIDE SEQUENCE</scope>
    <source>
        <tissue evidence="10">Muscle</tissue>
    </source>
</reference>
<evidence type="ECO:0000256" key="8">
    <source>
        <dbReference type="SAM" id="MobiDB-lite"/>
    </source>
</evidence>
<evidence type="ECO:0000256" key="6">
    <source>
        <dbReference type="ARBA" id="ARBA00022801"/>
    </source>
</evidence>
<dbReference type="PANTHER" id="PTHR22930:SF85">
    <property type="entry name" value="GH03217P-RELATED"/>
    <property type="match status" value="1"/>
</dbReference>
<feature type="region of interest" description="Disordered" evidence="8">
    <location>
        <begin position="389"/>
        <end position="416"/>
    </location>
</feature>
<evidence type="ECO:0000256" key="2">
    <source>
        <dbReference type="ARBA" id="ARBA00004123"/>
    </source>
</evidence>
<evidence type="ECO:0000256" key="3">
    <source>
        <dbReference type="ARBA" id="ARBA00006958"/>
    </source>
</evidence>
<dbReference type="EMBL" id="JAPFRF010000003">
    <property type="protein sequence ID" value="KAJ7337965.1"/>
    <property type="molecule type" value="Genomic_DNA"/>
</dbReference>
<keyword evidence="11" id="KW-1185">Reference proteome</keyword>